<accession>A0ACA8ZS47</accession>
<keyword evidence="2" id="KW-1185">Reference proteome</keyword>
<evidence type="ECO:0000313" key="2">
    <source>
        <dbReference type="Proteomes" id="UP000635628"/>
    </source>
</evidence>
<proteinExistence type="predicted"/>
<protein>
    <submittedName>
        <fullName evidence="1">Uncharacterized protein</fullName>
    </submittedName>
</protein>
<feature type="non-terminal residue" evidence="1">
    <location>
        <position position="1"/>
    </location>
</feature>
<dbReference type="Proteomes" id="UP000635628">
    <property type="component" value="Unassembled WGS sequence"/>
</dbReference>
<organism evidence="1 2">
    <name type="scientific">Bathymodiolus azoricus thioautotrophic gill symbiont</name>
    <dbReference type="NCBI Taxonomy" id="235205"/>
    <lineage>
        <taxon>Bacteria</taxon>
        <taxon>Pseudomonadati</taxon>
        <taxon>Pseudomonadota</taxon>
        <taxon>Gammaproteobacteria</taxon>
        <taxon>sulfur-oxidizing symbionts</taxon>
    </lineage>
</organism>
<dbReference type="EMBL" id="CAESAP020000291">
    <property type="protein sequence ID" value="CAB5505667.1"/>
    <property type="molecule type" value="Genomic_DNA"/>
</dbReference>
<reference evidence="1" key="1">
    <citation type="submission" date="2020-05" db="EMBL/GenBank/DDBJ databases">
        <authorList>
            <person name="Petersen J."/>
            <person name="Sayavedra L."/>
        </authorList>
    </citation>
    <scope>NUCLEOTIDE SEQUENCE</scope>
    <source>
        <strain evidence="1">B azoricus SOX Menez Gwen</strain>
    </source>
</reference>
<comment type="caution">
    <text evidence="1">The sequence shown here is derived from an EMBL/GenBank/DDBJ whole genome shotgun (WGS) entry which is preliminary data.</text>
</comment>
<sequence length="165" mass="17911">KTGLSQIYTNHSIRATGATILGRNCSMAQIMAVTGHKSASSVAVYQRVSSKEKQVMGDIITSSVRGEQPSQLSSIMPPHSTSRLQLMPPTQNSSSSTSLVQMRANTHVSSSVTDVVDILDVNYDDLFCDYNTLTTVNSVTNTRTIQQTPMFHGCTITNLNITINK</sequence>
<evidence type="ECO:0000313" key="1">
    <source>
        <dbReference type="EMBL" id="CAB5505667.1"/>
    </source>
</evidence>
<gene>
    <name evidence="1" type="ORF">AZO1586R_1957</name>
</gene>
<name>A0ACA8ZS47_9GAMM</name>